<name>A0A8J8CHD1_9ARCH</name>
<protein>
    <submittedName>
        <fullName evidence="2">Uncharacterized protein</fullName>
    </submittedName>
</protein>
<organism evidence="2 3">
    <name type="scientific">Candidatus Altarchaeum hamiconexum</name>
    <dbReference type="NCBI Taxonomy" id="1803513"/>
    <lineage>
        <taxon>Archaea</taxon>
        <taxon>Candidatus Altarchaeota</taxon>
        <taxon>Candidatus Altiarchaeia</taxon>
        <taxon>Candidatus Altarchaeales</taxon>
        <taxon>Candidatus Altarchaeaceae</taxon>
        <taxon>Candidatus Altarchaeum</taxon>
    </lineage>
</organism>
<evidence type="ECO:0000313" key="1">
    <source>
        <dbReference type="EMBL" id="NCN65439.1"/>
    </source>
</evidence>
<dbReference type="AlphaFoldDB" id="A0A8J8CHD1"/>
<reference evidence="2" key="1">
    <citation type="submission" date="2019-11" db="EMBL/GenBank/DDBJ databases">
        <title>Lipid analysis of CO2-rich subsurface aquifers suggests an autotrophy-based deep biosphere with lysolipids enriched in CPR bacteria.</title>
        <authorList>
            <person name="Probst A.J."/>
            <person name="Elling F.J."/>
            <person name="Castelle C.J."/>
            <person name="Zhu Q."/>
            <person name="Elvert M."/>
            <person name="Birarda G."/>
            <person name="Holman H.-Y."/>
            <person name="Lane K.R."/>
            <person name="Ladd B."/>
            <person name="Ryan M.C."/>
            <person name="Woyke T."/>
            <person name="Hinrichs K.-U."/>
            <person name="Banfield J.F."/>
        </authorList>
    </citation>
    <scope>NUCLEOTIDE SEQUENCE</scope>
    <source>
        <strain evidence="1">CG_2015-01_33_1645</strain>
        <strain evidence="2">CG_2015-04_33_537</strain>
    </source>
</reference>
<dbReference type="Proteomes" id="UP000738826">
    <property type="component" value="Unassembled WGS sequence"/>
</dbReference>
<gene>
    <name evidence="2" type="ORF">GW779_05320</name>
    <name evidence="1" type="ORF">GW910_05205</name>
</gene>
<evidence type="ECO:0000313" key="3">
    <source>
        <dbReference type="Proteomes" id="UP000738826"/>
    </source>
</evidence>
<dbReference type="Proteomes" id="UP000768163">
    <property type="component" value="Unassembled WGS sequence"/>
</dbReference>
<comment type="caution">
    <text evidence="2">The sequence shown here is derived from an EMBL/GenBank/DDBJ whole genome shotgun (WGS) entry which is preliminary data.</text>
</comment>
<accession>A0A8J8CHD1</accession>
<evidence type="ECO:0000313" key="2">
    <source>
        <dbReference type="EMBL" id="NCS91806.1"/>
    </source>
</evidence>
<dbReference type="EMBL" id="JAACQH010000109">
    <property type="protein sequence ID" value="NCS91806.1"/>
    <property type="molecule type" value="Genomic_DNA"/>
</dbReference>
<sequence>MQNKIEKMNFVYTKNIVAENLKALFNVEEFEITYVEEKEGVWKINAEFKEITSTGKRYTSALFGIDTITREVKEFRKDYTRRF</sequence>
<proteinExistence type="predicted"/>
<dbReference type="EMBL" id="JAACVF010000143">
    <property type="protein sequence ID" value="NCN65439.1"/>
    <property type="molecule type" value="Genomic_DNA"/>
</dbReference>